<feature type="domain" description="Endonuclease GajA/Old nuclease/RecF-like AAA" evidence="1">
    <location>
        <begin position="172"/>
        <end position="325"/>
    </location>
</feature>
<organism evidence="2 3">
    <name type="scientific">Candidatus Thiomargarita nelsonii</name>
    <dbReference type="NCBI Taxonomy" id="1003181"/>
    <lineage>
        <taxon>Bacteria</taxon>
        <taxon>Pseudomonadati</taxon>
        <taxon>Pseudomonadota</taxon>
        <taxon>Gammaproteobacteria</taxon>
        <taxon>Thiotrichales</taxon>
        <taxon>Thiotrichaceae</taxon>
        <taxon>Thiomargarita</taxon>
    </lineage>
</organism>
<dbReference type="PANTHER" id="PTHR43581">
    <property type="entry name" value="ATP/GTP PHOSPHATASE"/>
    <property type="match status" value="1"/>
</dbReference>
<dbReference type="AlphaFoldDB" id="A0A4E0QUL7"/>
<dbReference type="PANTHER" id="PTHR43581:SF2">
    <property type="entry name" value="EXCINUCLEASE ATPASE SUBUNIT"/>
    <property type="match status" value="1"/>
</dbReference>
<reference evidence="2 3" key="1">
    <citation type="journal article" date="2016" name="Front. Microbiol.">
        <title>Single-Cell (Meta-)Genomics of a Dimorphic Candidatus Thiomargarita nelsonii Reveals Genomic Plasticity.</title>
        <authorList>
            <person name="Flood B.E."/>
            <person name="Fliss P."/>
            <person name="Jones D.S."/>
            <person name="Dick G.J."/>
            <person name="Jain S."/>
            <person name="Kaster A.K."/>
            <person name="Winkel M."/>
            <person name="Mussmann M."/>
            <person name="Bailey J."/>
        </authorList>
    </citation>
    <scope>NUCLEOTIDE SEQUENCE [LARGE SCALE GENOMIC DNA]</scope>
    <source>
        <strain evidence="2">Hydrate Ridge</strain>
    </source>
</reference>
<dbReference type="Pfam" id="PF13175">
    <property type="entry name" value="AAA_15"/>
    <property type="match status" value="1"/>
</dbReference>
<dbReference type="InterPro" id="IPR041685">
    <property type="entry name" value="AAA_GajA/Old/RecF-like"/>
</dbReference>
<sequence length="358" mass="41919">MYSLYGLLNNNFEVHFYFVPYILHQLAKKNVYRVELRDFMAQHFDSMIRQIEVSFHKRLPRLFSVGESEFSNTKIKLTFDRETLLQAAIDNEWKTKLSLGKENDWFLYIEKAANQSMLTLTWRERNIPQEILIAFISFHIVKLIFSNISRRSFLLPAERSGLNLFFKELSSIRNRLLHQAQKDNINPMDVLQDIMDSRYAEPISDYLEFLNSLDTVKKHKGQFCATAIQTKILNGQYEVDEHGKVYFLPRGQKKMPLHFTSSTVKTFFCLVFYLNHLAQKGDCLMIDEPELNLHPENQRIIVRILVALVNAGLKVIVSTHSSYFVRELNNLITIKLRRLNSSQMKALLQRLSIMSSEA</sequence>
<keyword evidence="3" id="KW-1185">Reference proteome</keyword>
<dbReference type="EMBL" id="JSZA02000469">
    <property type="protein sequence ID" value="TGN99622.1"/>
    <property type="molecule type" value="Genomic_DNA"/>
</dbReference>
<dbReference type="Proteomes" id="UP000030428">
    <property type="component" value="Unassembled WGS sequence"/>
</dbReference>
<dbReference type="Gene3D" id="3.40.50.300">
    <property type="entry name" value="P-loop containing nucleotide triphosphate hydrolases"/>
    <property type="match status" value="1"/>
</dbReference>
<dbReference type="InterPro" id="IPR027417">
    <property type="entry name" value="P-loop_NTPase"/>
</dbReference>
<evidence type="ECO:0000259" key="1">
    <source>
        <dbReference type="Pfam" id="PF13175"/>
    </source>
</evidence>
<comment type="caution">
    <text evidence="2">The sequence shown here is derived from an EMBL/GenBank/DDBJ whole genome shotgun (WGS) entry which is preliminary data.</text>
</comment>
<proteinExistence type="predicted"/>
<protein>
    <recommendedName>
        <fullName evidence="1">Endonuclease GajA/Old nuclease/RecF-like AAA domain-containing protein</fullName>
    </recommendedName>
</protein>
<accession>A0A4E0QUL7</accession>
<dbReference type="InterPro" id="IPR051396">
    <property type="entry name" value="Bact_Antivir_Def_Nuclease"/>
</dbReference>
<dbReference type="CDD" id="cd00267">
    <property type="entry name" value="ABC_ATPase"/>
    <property type="match status" value="1"/>
</dbReference>
<gene>
    <name evidence="2" type="ORF">PN36_35485</name>
</gene>
<dbReference type="SUPFAM" id="SSF52540">
    <property type="entry name" value="P-loop containing nucleoside triphosphate hydrolases"/>
    <property type="match status" value="1"/>
</dbReference>
<evidence type="ECO:0000313" key="2">
    <source>
        <dbReference type="EMBL" id="TGN99622.1"/>
    </source>
</evidence>
<name>A0A4E0QUL7_9GAMM</name>
<evidence type="ECO:0000313" key="3">
    <source>
        <dbReference type="Proteomes" id="UP000030428"/>
    </source>
</evidence>